<dbReference type="SMART" id="SM00228">
    <property type="entry name" value="PDZ"/>
    <property type="match status" value="2"/>
</dbReference>
<evidence type="ECO:0000313" key="4">
    <source>
        <dbReference type="EMBL" id="JAC15164.1"/>
    </source>
</evidence>
<reference evidence="4" key="1">
    <citation type="journal article" date="2014" name="PLoS Negl. Trop. Dis.">
        <title>An updated insight into the Sialotranscriptome of Triatoma infestans: developmental stage and geographic variations.</title>
        <authorList>
            <person name="Schwarz A."/>
            <person name="Medrano-Mercado N."/>
            <person name="Schaub G.A."/>
            <person name="Struchiner C.J."/>
            <person name="Bargues M.D."/>
            <person name="Levy M.Z."/>
            <person name="Ribeiro J.M."/>
        </authorList>
    </citation>
    <scope>NUCLEOTIDE SEQUENCE</scope>
    <source>
        <strain evidence="4">Chile</strain>
        <tissue evidence="4">Salivary glands</tissue>
    </source>
</reference>
<dbReference type="InterPro" id="IPR001478">
    <property type="entry name" value="PDZ"/>
</dbReference>
<organism evidence="4">
    <name type="scientific">Triatoma infestans</name>
    <name type="common">Assassin bug</name>
    <dbReference type="NCBI Taxonomy" id="30076"/>
    <lineage>
        <taxon>Eukaryota</taxon>
        <taxon>Metazoa</taxon>
        <taxon>Ecdysozoa</taxon>
        <taxon>Arthropoda</taxon>
        <taxon>Hexapoda</taxon>
        <taxon>Insecta</taxon>
        <taxon>Pterygota</taxon>
        <taxon>Neoptera</taxon>
        <taxon>Paraneoptera</taxon>
        <taxon>Hemiptera</taxon>
        <taxon>Heteroptera</taxon>
        <taxon>Panheteroptera</taxon>
        <taxon>Cimicomorpha</taxon>
        <taxon>Reduviidae</taxon>
        <taxon>Triatominae</taxon>
        <taxon>Triatoma</taxon>
    </lineage>
</organism>
<evidence type="ECO:0000256" key="1">
    <source>
        <dbReference type="ARBA" id="ARBA00022737"/>
    </source>
</evidence>
<keyword evidence="1" id="KW-0677">Repeat</keyword>
<dbReference type="GO" id="GO:0005737">
    <property type="term" value="C:cytoplasm"/>
    <property type="evidence" value="ECO:0007669"/>
    <property type="project" value="TreeGrafter"/>
</dbReference>
<dbReference type="InterPro" id="IPR036034">
    <property type="entry name" value="PDZ_sf"/>
</dbReference>
<evidence type="ECO:0000256" key="2">
    <source>
        <dbReference type="SAM" id="MobiDB-lite"/>
    </source>
</evidence>
<proteinExistence type="evidence at transcript level"/>
<dbReference type="Gene3D" id="2.30.42.10">
    <property type="match status" value="2"/>
</dbReference>
<accession>A0A023F2D2</accession>
<name>A0A023F2D2_TRIIF</name>
<evidence type="ECO:0000259" key="3">
    <source>
        <dbReference type="PROSITE" id="PS50106"/>
    </source>
</evidence>
<feature type="region of interest" description="Disordered" evidence="2">
    <location>
        <begin position="28"/>
        <end position="51"/>
    </location>
</feature>
<dbReference type="FunFam" id="2.30.42.10:FF:000043">
    <property type="entry name" value="Syntenin-1 isoform X1"/>
    <property type="match status" value="1"/>
</dbReference>
<dbReference type="CDD" id="cd06794">
    <property type="entry name" value="PDZ2_syntenin-like"/>
    <property type="match status" value="1"/>
</dbReference>
<dbReference type="PANTHER" id="PTHR12345:SF3">
    <property type="entry name" value="PDZ DOMAIN-CONTAINING PROTEIN"/>
    <property type="match status" value="1"/>
</dbReference>
<dbReference type="GO" id="GO:0005886">
    <property type="term" value="C:plasma membrane"/>
    <property type="evidence" value="ECO:0007669"/>
    <property type="project" value="TreeGrafter"/>
</dbReference>
<dbReference type="Pfam" id="PF00595">
    <property type="entry name" value="PDZ"/>
    <property type="match status" value="2"/>
</dbReference>
<dbReference type="AlphaFoldDB" id="A0A023F2D2"/>
<dbReference type="SUPFAM" id="SSF50156">
    <property type="entry name" value="PDZ domain-like"/>
    <property type="match status" value="2"/>
</dbReference>
<dbReference type="EMBL" id="GBBI01003548">
    <property type="protein sequence ID" value="JAC15164.1"/>
    <property type="molecule type" value="mRNA"/>
</dbReference>
<feature type="domain" description="PDZ" evidence="3">
    <location>
        <begin position="207"/>
        <end position="282"/>
    </location>
</feature>
<dbReference type="PANTHER" id="PTHR12345">
    <property type="entry name" value="SYNTENIN RELATED"/>
    <property type="match status" value="1"/>
</dbReference>
<feature type="domain" description="PDZ" evidence="3">
    <location>
        <begin position="123"/>
        <end position="202"/>
    </location>
</feature>
<sequence>MSLYPSLEDMKVGQMMQAQLKESVYGNGTAAKENGNNASAPPEEGRIIGKPSGYAMHRAGMAVPVYPSLTHYMGLDVPSDFDSTVAVRPPVNNEVTTFNNMMAPLSGQAVGLKRAHVTNSIRELILCKDKDGKVGVRVASVNSGIFVCLVARGSPAEMGGLRFGDQILQVNGTVVAGYSVDQVHKLFRKAPVNGISVVVRDRPFERTVTLHKDSSGQVGFQFKKGEIVSLLKDSSAARNGLLTRHQLLEVDGQNVVGLKDKEITAIIEAAQSPLTVTVVPVHIYEHIVNKMSSKLMKNVMSHSVPDV</sequence>
<dbReference type="PROSITE" id="PS50106">
    <property type="entry name" value="PDZ"/>
    <property type="match status" value="2"/>
</dbReference>
<dbReference type="InterPro" id="IPR051230">
    <property type="entry name" value="APP-Binding"/>
</dbReference>
<protein>
    <submittedName>
        <fullName evidence="4">Putative pdz domain-containing protein</fullName>
    </submittedName>
</protein>
<dbReference type="CDD" id="cd06721">
    <property type="entry name" value="PDZ1_syntenin-like"/>
    <property type="match status" value="1"/>
</dbReference>